<dbReference type="Gene3D" id="3.40.50.410">
    <property type="entry name" value="von Willebrand factor, type A domain"/>
    <property type="match status" value="1"/>
</dbReference>
<evidence type="ECO:0000313" key="3">
    <source>
        <dbReference type="Proteomes" id="UP000832034"/>
    </source>
</evidence>
<name>A0ABY4EHK9_VITST</name>
<accession>A0ABY4EHK9</accession>
<dbReference type="EMBL" id="CP091512">
    <property type="protein sequence ID" value="UOO92877.1"/>
    <property type="molecule type" value="Genomic_DNA"/>
</dbReference>
<organism evidence="2 3">
    <name type="scientific">Vitreoscilla stercoraria</name>
    <dbReference type="NCBI Taxonomy" id="61"/>
    <lineage>
        <taxon>Bacteria</taxon>
        <taxon>Pseudomonadati</taxon>
        <taxon>Pseudomonadota</taxon>
        <taxon>Betaproteobacteria</taxon>
        <taxon>Neisseriales</taxon>
        <taxon>Neisseriaceae</taxon>
        <taxon>Vitreoscilla</taxon>
    </lineage>
</organism>
<sequence length="212" mass="22751">MGRRLLTYVCIDTSGSMRGEPIEAVNTGLQALLASLRQNPYALESVHLSIVTFDSFIKEVLPMTPLEQVVLPEIQCPESGATFLGEAMEYIAQAATQNRRLSTAEQKGDWQPILIVLTDGKPTDLLVYSESIPKIKACGFSSIVACAAGPKADASFLQKLTPTVVSLDTMDANAFAKFFQWVSAAVGSRSTSIGTASSNDLPPPPPEINIVF</sequence>
<proteinExistence type="predicted"/>
<dbReference type="PROSITE" id="PS50234">
    <property type="entry name" value="VWFA"/>
    <property type="match status" value="1"/>
</dbReference>
<dbReference type="Proteomes" id="UP000832034">
    <property type="component" value="Chromosome"/>
</dbReference>
<dbReference type="SUPFAM" id="SSF53300">
    <property type="entry name" value="vWA-like"/>
    <property type="match status" value="1"/>
</dbReference>
<reference evidence="2" key="1">
    <citation type="submission" date="2021-12" db="EMBL/GenBank/DDBJ databases">
        <authorList>
            <person name="Veyrier F.J."/>
        </authorList>
    </citation>
    <scope>NUCLEOTIDE SEQUENCE</scope>
    <source>
        <strain evidence="2">SAG 1488-6</strain>
    </source>
</reference>
<dbReference type="InterPro" id="IPR011392">
    <property type="entry name" value="Tellurite-R_TerY"/>
</dbReference>
<feature type="domain" description="VWFA" evidence="1">
    <location>
        <begin position="6"/>
        <end position="182"/>
    </location>
</feature>
<dbReference type="SMART" id="SM00327">
    <property type="entry name" value="VWA"/>
    <property type="match status" value="1"/>
</dbReference>
<dbReference type="RefSeq" id="WP_019957221.1">
    <property type="nucleotide sequence ID" value="NZ_CP091512.1"/>
</dbReference>
<dbReference type="Pfam" id="PF00092">
    <property type="entry name" value="VWA"/>
    <property type="match status" value="1"/>
</dbReference>
<dbReference type="PIRSF" id="PIRSF020634">
    <property type="entry name" value="TerY_vWA"/>
    <property type="match status" value="1"/>
</dbReference>
<protein>
    <submittedName>
        <fullName evidence="2">VWA domain-containing protein</fullName>
    </submittedName>
</protein>
<dbReference type="InterPro" id="IPR002035">
    <property type="entry name" value="VWF_A"/>
</dbReference>
<evidence type="ECO:0000259" key="1">
    <source>
        <dbReference type="PROSITE" id="PS50234"/>
    </source>
</evidence>
<dbReference type="InterPro" id="IPR036465">
    <property type="entry name" value="vWFA_dom_sf"/>
</dbReference>
<keyword evidence="3" id="KW-1185">Reference proteome</keyword>
<evidence type="ECO:0000313" key="2">
    <source>
        <dbReference type="EMBL" id="UOO92877.1"/>
    </source>
</evidence>
<gene>
    <name evidence="2" type="ORF">LVJ81_02210</name>
</gene>
<reference evidence="2" key="2">
    <citation type="journal article" date="2022" name="Res Sq">
        <title>Evolution of multicellular longitudinally dividing oral cavity symbionts (Neisseriaceae).</title>
        <authorList>
            <person name="Nyongesa S."/>
            <person name="Weber P."/>
            <person name="Bernet E."/>
            <person name="Pullido F."/>
            <person name="Nieckarz M."/>
            <person name="Delaby M."/>
            <person name="Nieves C."/>
            <person name="Viehboeck T."/>
            <person name="Krause N."/>
            <person name="Rivera-Millot A."/>
            <person name="Nakamura A."/>
            <person name="Vischer N."/>
            <person name="VanNieuwenhze M."/>
            <person name="Brun Y."/>
            <person name="Cava F."/>
            <person name="Bulgheresi S."/>
            <person name="Veyrier F."/>
        </authorList>
    </citation>
    <scope>NUCLEOTIDE SEQUENCE</scope>
    <source>
        <strain evidence="2">SAG 1488-6</strain>
    </source>
</reference>